<dbReference type="Proteomes" id="UP000028712">
    <property type="component" value="Unassembled WGS sequence"/>
</dbReference>
<accession>A0A086A933</accession>
<dbReference type="Proteomes" id="UP000198424">
    <property type="component" value="Unassembled WGS sequence"/>
</dbReference>
<dbReference type="Gene3D" id="1.10.3360.10">
    <property type="entry name" value="VPA0735-like domain"/>
    <property type="match status" value="1"/>
</dbReference>
<dbReference type="AlphaFoldDB" id="A0A086A933"/>
<dbReference type="Pfam" id="PF06863">
    <property type="entry name" value="DUF1254"/>
    <property type="match status" value="1"/>
</dbReference>
<dbReference type="Pfam" id="PF06742">
    <property type="entry name" value="DUF1214"/>
    <property type="match status" value="1"/>
</dbReference>
<dbReference type="InterPro" id="IPR010621">
    <property type="entry name" value="DUF1214"/>
</dbReference>
<feature type="domain" description="DUF1254" evidence="2">
    <location>
        <begin position="106"/>
        <end position="216"/>
    </location>
</feature>
<dbReference type="Gene3D" id="2.60.40.1610">
    <property type="entry name" value="Domain of unknown function DUF1254"/>
    <property type="match status" value="1"/>
</dbReference>
<evidence type="ECO:0000313" key="5">
    <source>
        <dbReference type="Proteomes" id="UP000028712"/>
    </source>
</evidence>
<keyword evidence="6" id="KW-1185">Reference proteome</keyword>
<dbReference type="eggNOG" id="COG5361">
    <property type="taxonomic scope" value="Bacteria"/>
</dbReference>
<dbReference type="InterPro" id="IPR010679">
    <property type="entry name" value="DUF1254"/>
</dbReference>
<dbReference type="PROSITE" id="PS51257">
    <property type="entry name" value="PROKAR_LIPOPROTEIN"/>
    <property type="match status" value="1"/>
</dbReference>
<evidence type="ECO:0000259" key="1">
    <source>
        <dbReference type="Pfam" id="PF06742"/>
    </source>
</evidence>
<dbReference type="Gene3D" id="2.60.120.600">
    <property type="entry name" value="Domain of unknown function DUF1214, C-terminal domain"/>
    <property type="match status" value="1"/>
</dbReference>
<dbReference type="SUPFAM" id="SSF160935">
    <property type="entry name" value="VPA0735-like"/>
    <property type="match status" value="1"/>
</dbReference>
<dbReference type="InterPro" id="IPR037050">
    <property type="entry name" value="DUF1254_sf"/>
</dbReference>
<evidence type="ECO:0000313" key="3">
    <source>
        <dbReference type="EMBL" id="KFF13197.1"/>
    </source>
</evidence>
<name>A0A086A933_FLAHY</name>
<evidence type="ECO:0000259" key="2">
    <source>
        <dbReference type="Pfam" id="PF06863"/>
    </source>
</evidence>
<comment type="caution">
    <text evidence="3">The sequence shown here is derived from an EMBL/GenBank/DDBJ whole genome shotgun (WGS) entry which is preliminary data.</text>
</comment>
<dbReference type="OrthoDB" id="272779at2"/>
<evidence type="ECO:0000313" key="6">
    <source>
        <dbReference type="Proteomes" id="UP000198424"/>
    </source>
</evidence>
<protein>
    <recommendedName>
        <fullName evidence="7">DUF1254 domain-containing protein</fullName>
    </recommendedName>
</protein>
<reference evidence="4 6" key="2">
    <citation type="submission" date="2016-11" db="EMBL/GenBank/DDBJ databases">
        <title>Whole genomes of Flavobacteriaceae.</title>
        <authorList>
            <person name="Stine C."/>
            <person name="Li C."/>
            <person name="Tadesse D."/>
        </authorList>
    </citation>
    <scope>NUCLEOTIDE SEQUENCE [LARGE SCALE GENOMIC DNA]</scope>
    <source>
        <strain evidence="4 6">ATCC 29551</strain>
    </source>
</reference>
<evidence type="ECO:0000313" key="4">
    <source>
        <dbReference type="EMBL" id="OXA94184.1"/>
    </source>
</evidence>
<gene>
    <name evidence="4" type="ORF">B0A62_11030</name>
    <name evidence="3" type="ORF">IW20_18035</name>
</gene>
<sequence length="494" mass="55116">MKKVLFCLCALSLVFSGCKKESENKGDTANTSVSNSEDYEFIGGYPTEATIKKAYDDADLNRAIQAYKFFYPTVSGEGLVKGNDSVNIKPNRTFGTLDTKPGQIGFTLNSDTPYGPVLIDLSKGPMVIDIPKGPLIVVAMDVNQRWVADMGIPGPDAGNGGKHILLPPNYKGAVPASGYHVWKSSSDNLTVGVRSLPVGGDVKAALERIKTVKVYPLNKTPDWKEPTWIDITDKHQNTTPLAWETNFKYWENLNDAIQREPAYDGYRNNYGELAVLGIAKGKPFKPDARMKGILEKAARIANAQMRVQSFADRRPDRIVWKDRQWEWVGLRFEDGDFNTPFYVDLDARETWFYQAIGASPAMFRRTEGAGSLYWLGLKDKDGKYIDGSNTYKLTIPTPAPAKLFWSVTIYDANTRSQIITDQNKAALRSLFELKDKIGGKTIDLYFGPKAPAGKEGQWIKTIPGKGWFTYFRIYGPEATAFSGNWKPGDFEKVE</sequence>
<reference evidence="3 5" key="1">
    <citation type="submission" date="2014-07" db="EMBL/GenBank/DDBJ databases">
        <title>Genome of Flavobacterium hydatis DSM 2063.</title>
        <authorList>
            <person name="Pipes S.E."/>
            <person name="Stropko S.J."/>
            <person name="Newman J.D."/>
        </authorList>
    </citation>
    <scope>NUCLEOTIDE SEQUENCE [LARGE SCALE GENOMIC DNA]</scope>
    <source>
        <strain evidence="3 5">DSM 2063</strain>
    </source>
</reference>
<dbReference type="EMBL" id="MUGY01000010">
    <property type="protein sequence ID" value="OXA94184.1"/>
    <property type="molecule type" value="Genomic_DNA"/>
</dbReference>
<dbReference type="EMBL" id="JPRM01000029">
    <property type="protein sequence ID" value="KFF13197.1"/>
    <property type="molecule type" value="Genomic_DNA"/>
</dbReference>
<dbReference type="InterPro" id="IPR037049">
    <property type="entry name" value="DUF1214_C_sf"/>
</dbReference>
<dbReference type="STRING" id="991.IW20_18035"/>
<feature type="domain" description="DUF1214" evidence="1">
    <location>
        <begin position="371"/>
        <end position="477"/>
    </location>
</feature>
<proteinExistence type="predicted"/>
<dbReference type="PANTHER" id="PTHR36509">
    <property type="entry name" value="BLL3101 PROTEIN"/>
    <property type="match status" value="1"/>
</dbReference>
<organism evidence="3 5">
    <name type="scientific">Flavobacterium hydatis</name>
    <name type="common">Cytophaga aquatilis</name>
    <dbReference type="NCBI Taxonomy" id="991"/>
    <lineage>
        <taxon>Bacteria</taxon>
        <taxon>Pseudomonadati</taxon>
        <taxon>Bacteroidota</taxon>
        <taxon>Flavobacteriia</taxon>
        <taxon>Flavobacteriales</taxon>
        <taxon>Flavobacteriaceae</taxon>
        <taxon>Flavobacterium</taxon>
    </lineage>
</organism>
<dbReference type="PANTHER" id="PTHR36509:SF3">
    <property type="entry name" value="SIGNAL PEPTIDE PROTEIN"/>
    <property type="match status" value="1"/>
</dbReference>
<dbReference type="RefSeq" id="WP_035625289.1">
    <property type="nucleotide sequence ID" value="NZ_JBEWQG010000020.1"/>
</dbReference>
<evidence type="ECO:0008006" key="7">
    <source>
        <dbReference type="Google" id="ProtNLM"/>
    </source>
</evidence>